<feature type="transmembrane region" description="Helical" evidence="5">
    <location>
        <begin position="303"/>
        <end position="323"/>
    </location>
</feature>
<dbReference type="PANTHER" id="PTHR23514:SF13">
    <property type="entry name" value="INNER MEMBRANE PROTEIN YBJJ"/>
    <property type="match status" value="1"/>
</dbReference>
<dbReference type="Proteomes" id="UP001291653">
    <property type="component" value="Unassembled WGS sequence"/>
</dbReference>
<organism evidence="7 8">
    <name type="scientific">Streptomyces yaizuensis</name>
    <dbReference type="NCBI Taxonomy" id="2989713"/>
    <lineage>
        <taxon>Bacteria</taxon>
        <taxon>Bacillati</taxon>
        <taxon>Actinomycetota</taxon>
        <taxon>Actinomycetes</taxon>
        <taxon>Kitasatosporales</taxon>
        <taxon>Streptomycetaceae</taxon>
        <taxon>Streptomyces</taxon>
    </lineage>
</organism>
<feature type="transmembrane region" description="Helical" evidence="5">
    <location>
        <begin position="174"/>
        <end position="194"/>
    </location>
</feature>
<dbReference type="InterPro" id="IPR036259">
    <property type="entry name" value="MFS_trans_sf"/>
</dbReference>
<feature type="transmembrane region" description="Helical" evidence="5">
    <location>
        <begin position="53"/>
        <end position="75"/>
    </location>
</feature>
<protein>
    <submittedName>
        <fullName evidence="7">MFS transporter</fullName>
    </submittedName>
</protein>
<reference evidence="7 8" key="1">
    <citation type="submission" date="2022-10" db="EMBL/GenBank/DDBJ databases">
        <title>Draft genome sequence of Streptomyces sp. YSPA8.</title>
        <authorList>
            <person name="Moriuchi R."/>
            <person name="Dohra H."/>
            <person name="Yamamura H."/>
            <person name="Kodani S."/>
        </authorList>
    </citation>
    <scope>NUCLEOTIDE SEQUENCE [LARGE SCALE GENOMIC DNA]</scope>
    <source>
        <strain evidence="7 8">YSPA8</strain>
    </source>
</reference>
<dbReference type="PROSITE" id="PS50850">
    <property type="entry name" value="MFS"/>
    <property type="match status" value="1"/>
</dbReference>
<dbReference type="SUPFAM" id="SSF103473">
    <property type="entry name" value="MFS general substrate transporter"/>
    <property type="match status" value="1"/>
</dbReference>
<feature type="transmembrane region" description="Helical" evidence="5">
    <location>
        <begin position="19"/>
        <end position="41"/>
    </location>
</feature>
<name>A0ABQ5P1X2_9ACTN</name>
<keyword evidence="2 5" id="KW-0812">Transmembrane</keyword>
<evidence type="ECO:0000256" key="5">
    <source>
        <dbReference type="SAM" id="Phobius"/>
    </source>
</evidence>
<comment type="caution">
    <text evidence="7">The sequence shown here is derived from an EMBL/GenBank/DDBJ whole genome shotgun (WGS) entry which is preliminary data.</text>
</comment>
<dbReference type="InterPro" id="IPR011701">
    <property type="entry name" value="MFS"/>
</dbReference>
<accession>A0ABQ5P1X2</accession>
<evidence type="ECO:0000256" key="4">
    <source>
        <dbReference type="ARBA" id="ARBA00023136"/>
    </source>
</evidence>
<evidence type="ECO:0000259" key="6">
    <source>
        <dbReference type="PROSITE" id="PS50850"/>
    </source>
</evidence>
<dbReference type="PANTHER" id="PTHR23514">
    <property type="entry name" value="BYPASS OF STOP CODON PROTEIN 6"/>
    <property type="match status" value="1"/>
</dbReference>
<dbReference type="CDD" id="cd17393">
    <property type="entry name" value="MFS_MosC_like"/>
    <property type="match status" value="1"/>
</dbReference>
<evidence type="ECO:0000313" key="7">
    <source>
        <dbReference type="EMBL" id="GLF96428.1"/>
    </source>
</evidence>
<feature type="transmembrane region" description="Helical" evidence="5">
    <location>
        <begin position="246"/>
        <end position="267"/>
    </location>
</feature>
<evidence type="ECO:0000256" key="1">
    <source>
        <dbReference type="ARBA" id="ARBA00004651"/>
    </source>
</evidence>
<evidence type="ECO:0000313" key="8">
    <source>
        <dbReference type="Proteomes" id="UP001291653"/>
    </source>
</evidence>
<evidence type="ECO:0000256" key="2">
    <source>
        <dbReference type="ARBA" id="ARBA00022692"/>
    </source>
</evidence>
<keyword evidence="8" id="KW-1185">Reference proteome</keyword>
<feature type="transmembrane region" description="Helical" evidence="5">
    <location>
        <begin position="335"/>
        <end position="357"/>
    </location>
</feature>
<proteinExistence type="predicted"/>
<dbReference type="Gene3D" id="1.20.1250.20">
    <property type="entry name" value="MFS general substrate transporter like domains"/>
    <property type="match status" value="2"/>
</dbReference>
<dbReference type="Pfam" id="PF07690">
    <property type="entry name" value="MFS_1"/>
    <property type="match status" value="2"/>
</dbReference>
<gene>
    <name evidence="7" type="ORF">SYYSPA8_19045</name>
</gene>
<dbReference type="InterPro" id="IPR051788">
    <property type="entry name" value="MFS_Transporter"/>
</dbReference>
<comment type="subcellular location">
    <subcellularLocation>
        <location evidence="1">Cell membrane</location>
        <topology evidence="1">Multi-pass membrane protein</topology>
    </subcellularLocation>
</comment>
<feature type="transmembrane region" description="Helical" evidence="5">
    <location>
        <begin position="87"/>
        <end position="114"/>
    </location>
</feature>
<dbReference type="EMBL" id="BSBI01000007">
    <property type="protein sequence ID" value="GLF96428.1"/>
    <property type="molecule type" value="Genomic_DNA"/>
</dbReference>
<dbReference type="RefSeq" id="WP_323448448.1">
    <property type="nucleotide sequence ID" value="NZ_BSBI01000007.1"/>
</dbReference>
<feature type="domain" description="Major facilitator superfamily (MFS) profile" evidence="6">
    <location>
        <begin position="17"/>
        <end position="388"/>
    </location>
</feature>
<evidence type="ECO:0000256" key="3">
    <source>
        <dbReference type="ARBA" id="ARBA00022989"/>
    </source>
</evidence>
<feature type="transmembrane region" description="Helical" evidence="5">
    <location>
        <begin position="279"/>
        <end position="297"/>
    </location>
</feature>
<keyword evidence="3 5" id="KW-1133">Transmembrane helix</keyword>
<dbReference type="InterPro" id="IPR020846">
    <property type="entry name" value="MFS_dom"/>
</dbReference>
<sequence length="402" mass="40353">MADDTAFGHTKQPLRQARVAVAMIFCTHGAVAGSFATRIPWIQDHAGVSAGQLGLALAFPAIGASLAMPLAGWLSHRFGARTALRGLLALWTLSLLLPSLAPGLLTLCAALFVYGATSGMSDVAMNALGVETENRLGRSIMSGLHGMWSVGALLGSAGGTLAAHLGTDARVHHAIAATVLTLLGIAACQGVLDLRSEPGEEPPPRFALPPRSAVVIGAVGFCAVFAEGASLDWSAVYLRDELGTSAGLAAASTTAFALMMAIARLAGDRIVDRFGAVRTVRTGGVLATAGGLMVVLAPHPATAMTGFGLLGLGVAVVVPLAFAAAARSGPRPAQAIAGVATITYTSGLVAPSLIGGIADLTSLVFSFTLVTVLAFGLILAAGVLRSARGGPTPPGAAPDTST</sequence>
<keyword evidence="4 5" id="KW-0472">Membrane</keyword>
<feature type="transmembrane region" description="Helical" evidence="5">
    <location>
        <begin position="363"/>
        <end position="384"/>
    </location>
</feature>
<feature type="transmembrane region" description="Helical" evidence="5">
    <location>
        <begin position="206"/>
        <end position="226"/>
    </location>
</feature>